<protein>
    <submittedName>
        <fullName evidence="2">Uncharacterized protein</fullName>
    </submittedName>
</protein>
<sequence>MSFKNFKILTIMVLAAFVWTFAAASICQAEKGFSHCGGQQKECQLVIGQQTAKLISAKQLLPKLVLLADLLYSQRFKDKSYIIHAPPSA</sequence>
<proteinExistence type="predicted"/>
<feature type="signal peptide" evidence="1">
    <location>
        <begin position="1"/>
        <end position="24"/>
    </location>
</feature>
<evidence type="ECO:0000256" key="1">
    <source>
        <dbReference type="SAM" id="SignalP"/>
    </source>
</evidence>
<gene>
    <name evidence="2" type="ORF">A2462_06735</name>
</gene>
<organism evidence="2 3">
    <name type="scientific">candidate division WOR-1 bacterium RIFOXYC2_FULL_41_25</name>
    <dbReference type="NCBI Taxonomy" id="1802586"/>
    <lineage>
        <taxon>Bacteria</taxon>
        <taxon>Bacillati</taxon>
        <taxon>Saganbacteria</taxon>
    </lineage>
</organism>
<evidence type="ECO:0000313" key="3">
    <source>
        <dbReference type="Proteomes" id="UP000177309"/>
    </source>
</evidence>
<feature type="chain" id="PRO_5009514584" evidence="1">
    <location>
        <begin position="25"/>
        <end position="89"/>
    </location>
</feature>
<name>A0A1F4TL44_UNCSA</name>
<keyword evidence="1" id="KW-0732">Signal</keyword>
<dbReference type="Proteomes" id="UP000177309">
    <property type="component" value="Unassembled WGS sequence"/>
</dbReference>
<dbReference type="AlphaFoldDB" id="A0A1F4TL44"/>
<evidence type="ECO:0000313" key="2">
    <source>
        <dbReference type="EMBL" id="OGC33432.1"/>
    </source>
</evidence>
<reference evidence="2 3" key="1">
    <citation type="journal article" date="2016" name="Nat. Commun.">
        <title>Thousands of microbial genomes shed light on interconnected biogeochemical processes in an aquifer system.</title>
        <authorList>
            <person name="Anantharaman K."/>
            <person name="Brown C.T."/>
            <person name="Hug L.A."/>
            <person name="Sharon I."/>
            <person name="Castelle C.J."/>
            <person name="Probst A.J."/>
            <person name="Thomas B.C."/>
            <person name="Singh A."/>
            <person name="Wilkins M.J."/>
            <person name="Karaoz U."/>
            <person name="Brodie E.L."/>
            <person name="Williams K.H."/>
            <person name="Hubbard S.S."/>
            <person name="Banfield J.F."/>
        </authorList>
    </citation>
    <scope>NUCLEOTIDE SEQUENCE [LARGE SCALE GENOMIC DNA]</scope>
</reference>
<dbReference type="EMBL" id="MEUI01000035">
    <property type="protein sequence ID" value="OGC33432.1"/>
    <property type="molecule type" value="Genomic_DNA"/>
</dbReference>
<comment type="caution">
    <text evidence="2">The sequence shown here is derived from an EMBL/GenBank/DDBJ whole genome shotgun (WGS) entry which is preliminary data.</text>
</comment>
<accession>A0A1F4TL44</accession>